<dbReference type="AlphaFoldDB" id="A0A0D1BPZ4"/>
<dbReference type="Proteomes" id="UP000032250">
    <property type="component" value="Unassembled WGS sequence"/>
</dbReference>
<dbReference type="HOGENOM" id="CLU_066420_1_0_9"/>
<gene>
    <name evidence="1" type="ORF">N495_15830</name>
</gene>
<accession>A0A0D1BPZ4</accession>
<name>A0A0D1BPZ4_CLOBO</name>
<dbReference type="EMBL" id="JXSU01000008">
    <property type="protein sequence ID" value="KIS21967.1"/>
    <property type="molecule type" value="Genomic_DNA"/>
</dbReference>
<dbReference type="Pfam" id="PF08812">
    <property type="entry name" value="YtxC"/>
    <property type="match status" value="1"/>
</dbReference>
<dbReference type="PATRIC" id="fig|1379739.3.peg.3562"/>
<organism evidence="1 2">
    <name type="scientific">Clostridium botulinum B2 450</name>
    <dbReference type="NCBI Taxonomy" id="1379739"/>
    <lineage>
        <taxon>Bacteria</taxon>
        <taxon>Bacillati</taxon>
        <taxon>Bacillota</taxon>
        <taxon>Clostridia</taxon>
        <taxon>Eubacteriales</taxon>
        <taxon>Clostridiaceae</taxon>
        <taxon>Clostridium</taxon>
    </lineage>
</organism>
<evidence type="ECO:0000313" key="1">
    <source>
        <dbReference type="EMBL" id="KIS21967.1"/>
    </source>
</evidence>
<dbReference type="InterPro" id="IPR014199">
    <property type="entry name" value="Spore_YtxC"/>
</dbReference>
<proteinExistence type="predicted"/>
<evidence type="ECO:0000313" key="2">
    <source>
        <dbReference type="Proteomes" id="UP000032250"/>
    </source>
</evidence>
<dbReference type="OrthoDB" id="2986513at2"/>
<sequence>MLLFTMIYNNEREDLIDKLVKLKEYFQSRDVVIGLSENIEDKTHFIKIYCEEKFLDKKVINSINDHLVDILYDTTIDRFIKVELNKFITDAYFFLKREETEELLEKISDVLKDKDKRYIEDSIYCLNKKNEIIKKIKKCIDENNEINIDGFLTFRCRELFIDIKGIVEKIVEKYMVDKEYNEFIKLLKYFVEIEESKLDKLNILIDPTGKYTLKDSEGNDLTEEVYIEISDVKYVENISVDDMLISWLITNVPKEINIYNIENCTNKELINTIKNVFEERVNIYNHDKPIKLKHTYNKL</sequence>
<comment type="caution">
    <text evidence="1">The sequence shown here is derived from an EMBL/GenBank/DDBJ whole genome shotgun (WGS) entry which is preliminary data.</text>
</comment>
<dbReference type="RefSeq" id="WP_042384291.1">
    <property type="nucleotide sequence ID" value="NZ_JXSU01000008.1"/>
</dbReference>
<dbReference type="NCBIfam" id="TIGR02834">
    <property type="entry name" value="spo_ytxC"/>
    <property type="match status" value="1"/>
</dbReference>
<protein>
    <submittedName>
        <fullName evidence="1">Sporulation protein</fullName>
    </submittedName>
</protein>
<reference evidence="1 2" key="1">
    <citation type="submission" date="2014-06" db="EMBL/GenBank/DDBJ databases">
        <title>Genome characterization of distinct group I Clostridium botulinum lineages.</title>
        <authorList>
            <person name="Giordani F."/>
            <person name="Anselmo A."/>
            <person name="Fillo S."/>
            <person name="Palozzi A.M."/>
            <person name="Fortunato A."/>
            <person name="Gentile B."/>
            <person name="Ciammaruconi A."/>
            <person name="Anniballi F."/>
            <person name="De Medici D."/>
            <person name="Lista F."/>
        </authorList>
    </citation>
    <scope>NUCLEOTIDE SEQUENCE [LARGE SCALE GENOMIC DNA]</scope>
    <source>
        <strain evidence="1 2">B2 450</strain>
    </source>
</reference>